<dbReference type="PROSITE" id="PS50862">
    <property type="entry name" value="AA_TRNA_LIGASE_II"/>
    <property type="match status" value="1"/>
</dbReference>
<dbReference type="Pfam" id="PF03129">
    <property type="entry name" value="HGTP_anticodon"/>
    <property type="match status" value="1"/>
</dbReference>
<dbReference type="SUPFAM" id="SSF55681">
    <property type="entry name" value="Class II aaRS and biotin synthetases"/>
    <property type="match status" value="1"/>
</dbReference>
<dbReference type="InterPro" id="IPR002316">
    <property type="entry name" value="Pro-tRNA-ligase_IIa"/>
</dbReference>
<accession>A0A2H0BRS9</accession>
<proteinExistence type="predicted"/>
<dbReference type="InterPro" id="IPR045864">
    <property type="entry name" value="aa-tRNA-synth_II/BPL/LPL"/>
</dbReference>
<dbReference type="CDD" id="cd00779">
    <property type="entry name" value="ProRS_core_prok"/>
    <property type="match status" value="1"/>
</dbReference>
<evidence type="ECO:0000313" key="11">
    <source>
        <dbReference type="EMBL" id="PIP60351.1"/>
    </source>
</evidence>
<dbReference type="InterPro" id="IPR050062">
    <property type="entry name" value="Pro-tRNA_synthetase"/>
</dbReference>
<dbReference type="InterPro" id="IPR006195">
    <property type="entry name" value="aa-tRNA-synth_II"/>
</dbReference>
<dbReference type="Gene3D" id="3.40.50.800">
    <property type="entry name" value="Anticodon-binding domain"/>
    <property type="match status" value="1"/>
</dbReference>
<dbReference type="Pfam" id="PF00587">
    <property type="entry name" value="tRNA-synt_2b"/>
    <property type="match status" value="1"/>
</dbReference>
<keyword evidence="4" id="KW-0547">Nucleotide-binding</keyword>
<dbReference type="PANTHER" id="PTHR42753:SF2">
    <property type="entry name" value="PROLINE--TRNA LIGASE"/>
    <property type="match status" value="1"/>
</dbReference>
<protein>
    <recommendedName>
        <fullName evidence="2">Proline--tRNA ligase</fullName>
        <ecNumber evidence="1">6.1.1.15</ecNumber>
    </recommendedName>
    <alternativeName>
        <fullName evidence="8">Prolyl-tRNA synthetase</fullName>
    </alternativeName>
</protein>
<keyword evidence="7" id="KW-0030">Aminoacyl-tRNA synthetase</keyword>
<dbReference type="PANTHER" id="PTHR42753">
    <property type="entry name" value="MITOCHONDRIAL RIBOSOME PROTEIN L39/PROLYL-TRNA LIGASE FAMILY MEMBER"/>
    <property type="match status" value="1"/>
</dbReference>
<gene>
    <name evidence="11" type="ORF">COX00_03670</name>
</gene>
<dbReference type="InterPro" id="IPR044140">
    <property type="entry name" value="ProRS_anticodon_short"/>
</dbReference>
<evidence type="ECO:0000259" key="10">
    <source>
        <dbReference type="PROSITE" id="PS50862"/>
    </source>
</evidence>
<dbReference type="CDD" id="cd00861">
    <property type="entry name" value="ProRS_anticodon_short"/>
    <property type="match status" value="1"/>
</dbReference>
<feature type="domain" description="Aminoacyl-transfer RNA synthetases class-II family profile" evidence="10">
    <location>
        <begin position="88"/>
        <end position="365"/>
    </location>
</feature>
<dbReference type="AlphaFoldDB" id="A0A2H0BRS9"/>
<dbReference type="InterPro" id="IPR036621">
    <property type="entry name" value="Anticodon-bd_dom_sf"/>
</dbReference>
<keyword evidence="6" id="KW-0648">Protein biosynthesis</keyword>
<name>A0A2H0BRS9_9BACT</name>
<dbReference type="Proteomes" id="UP000231581">
    <property type="component" value="Unassembled WGS sequence"/>
</dbReference>
<dbReference type="EC" id="6.1.1.15" evidence="1"/>
<evidence type="ECO:0000256" key="3">
    <source>
        <dbReference type="ARBA" id="ARBA00022598"/>
    </source>
</evidence>
<evidence type="ECO:0000256" key="9">
    <source>
        <dbReference type="ARBA" id="ARBA00047671"/>
    </source>
</evidence>
<dbReference type="GO" id="GO:0004827">
    <property type="term" value="F:proline-tRNA ligase activity"/>
    <property type="evidence" value="ECO:0007669"/>
    <property type="project" value="UniProtKB-EC"/>
</dbReference>
<evidence type="ECO:0000313" key="12">
    <source>
        <dbReference type="Proteomes" id="UP000231581"/>
    </source>
</evidence>
<dbReference type="GO" id="GO:0006433">
    <property type="term" value="P:prolyl-tRNA aminoacylation"/>
    <property type="evidence" value="ECO:0007669"/>
    <property type="project" value="InterPro"/>
</dbReference>
<evidence type="ECO:0000256" key="8">
    <source>
        <dbReference type="ARBA" id="ARBA00029731"/>
    </source>
</evidence>
<keyword evidence="3 11" id="KW-0436">Ligase</keyword>
<organism evidence="11 12">
    <name type="scientific">Candidatus Uhrbacteria bacterium CG22_combo_CG10-13_8_21_14_all_47_17</name>
    <dbReference type="NCBI Taxonomy" id="1975041"/>
    <lineage>
        <taxon>Bacteria</taxon>
        <taxon>Candidatus Uhriibacteriota</taxon>
    </lineage>
</organism>
<evidence type="ECO:0000256" key="5">
    <source>
        <dbReference type="ARBA" id="ARBA00022840"/>
    </source>
</evidence>
<dbReference type="InterPro" id="IPR033730">
    <property type="entry name" value="ProRS_core_prok"/>
</dbReference>
<dbReference type="PRINTS" id="PR01046">
    <property type="entry name" value="TRNASYNTHPRO"/>
</dbReference>
<reference evidence="11 12" key="1">
    <citation type="submission" date="2017-09" db="EMBL/GenBank/DDBJ databases">
        <title>Depth-based differentiation of microbial function through sediment-hosted aquifers and enrichment of novel symbionts in the deep terrestrial subsurface.</title>
        <authorList>
            <person name="Probst A.J."/>
            <person name="Ladd B."/>
            <person name="Jarett J.K."/>
            <person name="Geller-Mcgrath D.E."/>
            <person name="Sieber C.M."/>
            <person name="Emerson J.B."/>
            <person name="Anantharaman K."/>
            <person name="Thomas B.C."/>
            <person name="Malmstrom R."/>
            <person name="Stieglmeier M."/>
            <person name="Klingl A."/>
            <person name="Woyke T."/>
            <person name="Ryan C.M."/>
            <person name="Banfield J.F."/>
        </authorList>
    </citation>
    <scope>NUCLEOTIDE SEQUENCE [LARGE SCALE GENOMIC DNA]</scope>
    <source>
        <strain evidence="11">CG22_combo_CG10-13_8_21_14_all_47_17</strain>
    </source>
</reference>
<dbReference type="GO" id="GO:0005524">
    <property type="term" value="F:ATP binding"/>
    <property type="evidence" value="ECO:0007669"/>
    <property type="project" value="UniProtKB-KW"/>
</dbReference>
<comment type="caution">
    <text evidence="11">The sequence shown here is derived from an EMBL/GenBank/DDBJ whole genome shotgun (WGS) entry which is preliminary data.</text>
</comment>
<dbReference type="SUPFAM" id="SSF52954">
    <property type="entry name" value="Class II aaRS ABD-related"/>
    <property type="match status" value="1"/>
</dbReference>
<dbReference type="InterPro" id="IPR002314">
    <property type="entry name" value="aa-tRNA-synt_IIb"/>
</dbReference>
<evidence type="ECO:0000256" key="6">
    <source>
        <dbReference type="ARBA" id="ARBA00022917"/>
    </source>
</evidence>
<dbReference type="PROSITE" id="PS51257">
    <property type="entry name" value="PROKAR_LIPOPROTEIN"/>
    <property type="match status" value="1"/>
</dbReference>
<comment type="catalytic activity">
    <reaction evidence="9">
        <text>tRNA(Pro) + L-proline + ATP = L-prolyl-tRNA(Pro) + AMP + diphosphate</text>
        <dbReference type="Rhea" id="RHEA:14305"/>
        <dbReference type="Rhea" id="RHEA-COMP:9700"/>
        <dbReference type="Rhea" id="RHEA-COMP:9702"/>
        <dbReference type="ChEBI" id="CHEBI:30616"/>
        <dbReference type="ChEBI" id="CHEBI:33019"/>
        <dbReference type="ChEBI" id="CHEBI:60039"/>
        <dbReference type="ChEBI" id="CHEBI:78442"/>
        <dbReference type="ChEBI" id="CHEBI:78532"/>
        <dbReference type="ChEBI" id="CHEBI:456215"/>
        <dbReference type="EC" id="6.1.1.15"/>
    </reaction>
</comment>
<dbReference type="EMBL" id="PCSZ01000068">
    <property type="protein sequence ID" value="PIP60351.1"/>
    <property type="molecule type" value="Genomic_DNA"/>
</dbReference>
<evidence type="ECO:0000256" key="7">
    <source>
        <dbReference type="ARBA" id="ARBA00023146"/>
    </source>
</evidence>
<keyword evidence="5" id="KW-0067">ATP-binding</keyword>
<dbReference type="GO" id="GO:0005829">
    <property type="term" value="C:cytosol"/>
    <property type="evidence" value="ECO:0007669"/>
    <property type="project" value="TreeGrafter"/>
</dbReference>
<evidence type="ECO:0000256" key="4">
    <source>
        <dbReference type="ARBA" id="ARBA00022741"/>
    </source>
</evidence>
<sequence>MRRSPLIRSRTPRTLPMSSSTTYLLNTLSFSTGCFSIWTQNALKAKLRNNMRQTRLFSKTTKQTPHDADSVNARFLTQAGFVHQEMAGVYSWLPLGLRVLRKVEAIIRDEMDGLGAQEILMPALQPKEPWEKTDRWDTVDILFKIKSQTGKEYALGPTHEEIVTPLVGDFLRSYKDLPITVYQIQTKYRDELRAKSGVLRGREFGMKDLYSFHATQEDLEDFYQKALKAYARVYARCGVQAKVVEASGGDFTEKFSHEFQVITPAGEDKILTTENGTFAQNCEIATLREGDASPENGEPLACVTGVEVGNIFDLGCRFSEVFDVAFSDENGERHIAKMGCYGIGITRLVGTIVEALHDENGMRWPKSVAPYHVHLITINAKDEETLSRIQSAAEDVYAQLEKEGVEVLWDDRDVSPGEKFADADLIGLPLRIVISEKTLKEDSVEWKFRESKENELVKLQDIVENVGTWLAE</sequence>
<dbReference type="InterPro" id="IPR004154">
    <property type="entry name" value="Anticodon-bd"/>
</dbReference>
<evidence type="ECO:0000256" key="1">
    <source>
        <dbReference type="ARBA" id="ARBA00012831"/>
    </source>
</evidence>
<dbReference type="Gene3D" id="3.30.930.10">
    <property type="entry name" value="Bira Bifunctional Protein, Domain 2"/>
    <property type="match status" value="1"/>
</dbReference>
<evidence type="ECO:0000256" key="2">
    <source>
        <dbReference type="ARBA" id="ARBA00019110"/>
    </source>
</evidence>